<dbReference type="EMBL" id="BMQN01000013">
    <property type="protein sequence ID" value="GGS04193.1"/>
    <property type="molecule type" value="Genomic_DNA"/>
</dbReference>
<dbReference type="InterPro" id="IPR016181">
    <property type="entry name" value="Acyl_CoA_acyltransferase"/>
</dbReference>
<accession>A0ABQ2S947</accession>
<dbReference type="InterPro" id="IPR000182">
    <property type="entry name" value="GNAT_dom"/>
</dbReference>
<name>A0ABQ2S947_9DEIO</name>
<proteinExistence type="predicted"/>
<dbReference type="PROSITE" id="PS51186">
    <property type="entry name" value="GNAT"/>
    <property type="match status" value="1"/>
</dbReference>
<comment type="caution">
    <text evidence="2">The sequence shown here is derived from an EMBL/GenBank/DDBJ whole genome shotgun (WGS) entry which is preliminary data.</text>
</comment>
<evidence type="ECO:0000313" key="2">
    <source>
        <dbReference type="EMBL" id="GGS04193.1"/>
    </source>
</evidence>
<dbReference type="Gene3D" id="3.40.630.30">
    <property type="match status" value="1"/>
</dbReference>
<evidence type="ECO:0000313" key="3">
    <source>
        <dbReference type="Proteomes" id="UP000644548"/>
    </source>
</evidence>
<reference evidence="3" key="1">
    <citation type="journal article" date="2019" name="Int. J. Syst. Evol. Microbiol.">
        <title>The Global Catalogue of Microorganisms (GCM) 10K type strain sequencing project: providing services to taxonomists for standard genome sequencing and annotation.</title>
        <authorList>
            <consortium name="The Broad Institute Genomics Platform"/>
            <consortium name="The Broad Institute Genome Sequencing Center for Infectious Disease"/>
            <person name="Wu L."/>
            <person name="Ma J."/>
        </authorList>
    </citation>
    <scope>NUCLEOTIDE SEQUENCE [LARGE SCALE GENOMIC DNA]</scope>
    <source>
        <strain evidence="3">JCM 31405</strain>
    </source>
</reference>
<keyword evidence="3" id="KW-1185">Reference proteome</keyword>
<dbReference type="PANTHER" id="PTHR43792">
    <property type="entry name" value="GNAT FAMILY, PUTATIVE (AFU_ORTHOLOGUE AFUA_3G00765)-RELATED-RELATED"/>
    <property type="match status" value="1"/>
</dbReference>
<gene>
    <name evidence="2" type="ORF">GCM10008960_33470</name>
</gene>
<dbReference type="Proteomes" id="UP000644548">
    <property type="component" value="Unassembled WGS sequence"/>
</dbReference>
<feature type="domain" description="N-acetyltransferase" evidence="1">
    <location>
        <begin position="7"/>
        <end position="173"/>
    </location>
</feature>
<dbReference type="Pfam" id="PF13302">
    <property type="entry name" value="Acetyltransf_3"/>
    <property type="match status" value="1"/>
</dbReference>
<dbReference type="PANTHER" id="PTHR43792:SF1">
    <property type="entry name" value="N-ACETYLTRANSFERASE DOMAIN-CONTAINING PROTEIN"/>
    <property type="match status" value="1"/>
</dbReference>
<evidence type="ECO:0000259" key="1">
    <source>
        <dbReference type="PROSITE" id="PS51186"/>
    </source>
</evidence>
<dbReference type="InterPro" id="IPR051531">
    <property type="entry name" value="N-acetyltransferase"/>
</dbReference>
<dbReference type="SUPFAM" id="SSF55729">
    <property type="entry name" value="Acyl-CoA N-acyltransferases (Nat)"/>
    <property type="match status" value="1"/>
</dbReference>
<dbReference type="RefSeq" id="WP_189074314.1">
    <property type="nucleotide sequence ID" value="NZ_BMQN01000013.1"/>
</dbReference>
<sequence length="186" mass="19385">MPVLQTPRLLLLPLSRAVITRRLESDAFTLPLPGPDGPLDVRFGPEWPGDPLPVFPGMLAALTGDESEVAGSFIAVRRDTGEAVGMLGTKGPPSPEGAQEIGNGFNPAVWGQGLATEGVGALVTHLHAQDVRVVTAETAVGNPASARVLSKLGFRQLGRGHSDVDGPLILWAHVAISAAPHDHRPA</sequence>
<protein>
    <submittedName>
        <fullName evidence="2">N-acetyltransferase</fullName>
    </submittedName>
</protein>
<organism evidence="2 3">
    <name type="scientific">Deinococcus sedimenti</name>
    <dbReference type="NCBI Taxonomy" id="1867090"/>
    <lineage>
        <taxon>Bacteria</taxon>
        <taxon>Thermotogati</taxon>
        <taxon>Deinococcota</taxon>
        <taxon>Deinococci</taxon>
        <taxon>Deinococcales</taxon>
        <taxon>Deinococcaceae</taxon>
        <taxon>Deinococcus</taxon>
    </lineage>
</organism>